<keyword evidence="4" id="KW-0804">Transcription</keyword>
<evidence type="ECO:0000256" key="2">
    <source>
        <dbReference type="ARBA" id="ARBA00023015"/>
    </source>
</evidence>
<dbReference type="Gene3D" id="1.10.10.10">
    <property type="entry name" value="Winged helix-like DNA-binding domain superfamily/Winged helix DNA-binding domain"/>
    <property type="match status" value="1"/>
</dbReference>
<dbReference type="EMBL" id="CP035037">
    <property type="protein sequence ID" value="QAB16678.1"/>
    <property type="molecule type" value="Genomic_DNA"/>
</dbReference>
<dbReference type="SMART" id="SM00448">
    <property type="entry name" value="REC"/>
    <property type="match status" value="1"/>
</dbReference>
<evidence type="ECO:0000256" key="1">
    <source>
        <dbReference type="ARBA" id="ARBA00022553"/>
    </source>
</evidence>
<dbReference type="CDD" id="cd17535">
    <property type="entry name" value="REC_NarL-like"/>
    <property type="match status" value="1"/>
</dbReference>
<feature type="compositionally biased region" description="Low complexity" evidence="6">
    <location>
        <begin position="146"/>
        <end position="167"/>
    </location>
</feature>
<sequence length="257" mass="26195">MIRVMVVDDHPIVRAGIVGLLDTEPDFEVIAEAQSGEQAIELVPAVRPDVVLMDLRMPGMGGVEATRRIAEWAAGAAADGPVRVLVFTTYEDDDQILAAMEAGAGGYLVKAAPAEELAAGVRAVAAGQTVLAPSVAAALATAARGRASESGAGDASGSRGASAPGDATRVGGASAPTGTGERGAAGGERASDPSPRLTARETEILALVAEGLSNPEIAARLFIGESTVKTHLLHVFEKLAVSDRTRAVIRAMQLDLI</sequence>
<evidence type="ECO:0000313" key="10">
    <source>
        <dbReference type="Proteomes" id="UP000285768"/>
    </source>
</evidence>
<evidence type="ECO:0000256" key="3">
    <source>
        <dbReference type="ARBA" id="ARBA00023125"/>
    </source>
</evidence>
<dbReference type="PROSITE" id="PS50043">
    <property type="entry name" value="HTH_LUXR_2"/>
    <property type="match status" value="1"/>
</dbReference>
<evidence type="ECO:0000259" key="7">
    <source>
        <dbReference type="PROSITE" id="PS50043"/>
    </source>
</evidence>
<evidence type="ECO:0000256" key="6">
    <source>
        <dbReference type="SAM" id="MobiDB-lite"/>
    </source>
</evidence>
<dbReference type="InterPro" id="IPR001789">
    <property type="entry name" value="Sig_transdc_resp-reg_receiver"/>
</dbReference>
<feature type="modified residue" description="4-aspartylphosphate" evidence="5">
    <location>
        <position position="54"/>
    </location>
</feature>
<dbReference type="Pfam" id="PF00196">
    <property type="entry name" value="GerE"/>
    <property type="match status" value="1"/>
</dbReference>
<feature type="region of interest" description="Disordered" evidence="6">
    <location>
        <begin position="146"/>
        <end position="197"/>
    </location>
</feature>
<dbReference type="InterPro" id="IPR039420">
    <property type="entry name" value="WalR-like"/>
</dbReference>
<accession>A0ABX5QCD3</accession>
<dbReference type="Proteomes" id="UP000285768">
    <property type="component" value="Chromosome"/>
</dbReference>
<dbReference type="SUPFAM" id="SSF46894">
    <property type="entry name" value="C-terminal effector domain of the bipartite response regulators"/>
    <property type="match status" value="1"/>
</dbReference>
<dbReference type="PRINTS" id="PR00038">
    <property type="entry name" value="HTHLUXR"/>
</dbReference>
<dbReference type="SUPFAM" id="SSF52172">
    <property type="entry name" value="CheY-like"/>
    <property type="match status" value="1"/>
</dbReference>
<dbReference type="PROSITE" id="PS50110">
    <property type="entry name" value="RESPONSE_REGULATORY"/>
    <property type="match status" value="1"/>
</dbReference>
<keyword evidence="3" id="KW-0238">DNA-binding</keyword>
<feature type="domain" description="Response regulatory" evidence="8">
    <location>
        <begin position="3"/>
        <end position="125"/>
    </location>
</feature>
<name>A0ABX5QCD3_9MICO</name>
<dbReference type="CDD" id="cd06170">
    <property type="entry name" value="LuxR_C_like"/>
    <property type="match status" value="1"/>
</dbReference>
<organism evidence="9 10">
    <name type="scientific">Leucobacter muris</name>
    <dbReference type="NCBI Taxonomy" id="1935379"/>
    <lineage>
        <taxon>Bacteria</taxon>
        <taxon>Bacillati</taxon>
        <taxon>Actinomycetota</taxon>
        <taxon>Actinomycetes</taxon>
        <taxon>Micrococcales</taxon>
        <taxon>Microbacteriaceae</taxon>
        <taxon>Leucobacter</taxon>
    </lineage>
</organism>
<dbReference type="InterPro" id="IPR058245">
    <property type="entry name" value="NreC/VraR/RcsB-like_REC"/>
</dbReference>
<evidence type="ECO:0000259" key="8">
    <source>
        <dbReference type="PROSITE" id="PS50110"/>
    </source>
</evidence>
<dbReference type="InterPro" id="IPR000792">
    <property type="entry name" value="Tscrpt_reg_LuxR_C"/>
</dbReference>
<keyword evidence="1 5" id="KW-0597">Phosphoprotein</keyword>
<dbReference type="InterPro" id="IPR011006">
    <property type="entry name" value="CheY-like_superfamily"/>
</dbReference>
<reference evidence="9 10" key="1">
    <citation type="submission" date="2019-01" db="EMBL/GenBank/DDBJ databases">
        <title>Leucobacter muris sp. nov. isolated from the nose of a laboratory mouse.</title>
        <authorList>
            <person name="Benga L."/>
            <person name="Sproeer C."/>
            <person name="Schumann P."/>
            <person name="Verbarg S."/>
            <person name="Bunk B."/>
            <person name="Engelhardt E."/>
            <person name="Benten P.M."/>
            <person name="Sager M."/>
        </authorList>
    </citation>
    <scope>NUCLEOTIDE SEQUENCE [LARGE SCALE GENOMIC DNA]</scope>
    <source>
        <strain evidence="9 10">DSM 101948</strain>
    </source>
</reference>
<dbReference type="SMART" id="SM00421">
    <property type="entry name" value="HTH_LUXR"/>
    <property type="match status" value="1"/>
</dbReference>
<evidence type="ECO:0000313" key="9">
    <source>
        <dbReference type="EMBL" id="QAB16678.1"/>
    </source>
</evidence>
<evidence type="ECO:0000256" key="4">
    <source>
        <dbReference type="ARBA" id="ARBA00023163"/>
    </source>
</evidence>
<dbReference type="PANTHER" id="PTHR43214">
    <property type="entry name" value="TWO-COMPONENT RESPONSE REGULATOR"/>
    <property type="match status" value="1"/>
</dbReference>
<keyword evidence="2" id="KW-0805">Transcription regulation</keyword>
<gene>
    <name evidence="9" type="ORF">Leucomu_00860</name>
</gene>
<evidence type="ECO:0000256" key="5">
    <source>
        <dbReference type="PROSITE-ProRule" id="PRU00169"/>
    </source>
</evidence>
<dbReference type="PANTHER" id="PTHR43214:SF24">
    <property type="entry name" value="TRANSCRIPTIONAL REGULATORY PROTEIN NARL-RELATED"/>
    <property type="match status" value="1"/>
</dbReference>
<feature type="domain" description="HTH luxR-type" evidence="7">
    <location>
        <begin position="190"/>
        <end position="255"/>
    </location>
</feature>
<dbReference type="InterPro" id="IPR016032">
    <property type="entry name" value="Sig_transdc_resp-reg_C-effctor"/>
</dbReference>
<proteinExistence type="predicted"/>
<dbReference type="RefSeq" id="WP_128386036.1">
    <property type="nucleotide sequence ID" value="NZ_CP035037.1"/>
</dbReference>
<dbReference type="Gene3D" id="3.40.50.2300">
    <property type="match status" value="1"/>
</dbReference>
<dbReference type="InterPro" id="IPR036388">
    <property type="entry name" value="WH-like_DNA-bd_sf"/>
</dbReference>
<dbReference type="PROSITE" id="PS00622">
    <property type="entry name" value="HTH_LUXR_1"/>
    <property type="match status" value="1"/>
</dbReference>
<dbReference type="Pfam" id="PF00072">
    <property type="entry name" value="Response_reg"/>
    <property type="match status" value="1"/>
</dbReference>
<protein>
    <submittedName>
        <fullName evidence="9">Response regulator transcription factor</fullName>
    </submittedName>
</protein>
<keyword evidence="10" id="KW-1185">Reference proteome</keyword>